<keyword evidence="7" id="KW-1185">Reference proteome</keyword>
<dbReference type="PANTHER" id="PTHR10015">
    <property type="entry name" value="HEAT SHOCK TRANSCRIPTION FACTOR"/>
    <property type="match status" value="1"/>
</dbReference>
<dbReference type="Proteomes" id="UP001530400">
    <property type="component" value="Unassembled WGS sequence"/>
</dbReference>
<reference evidence="6 7" key="1">
    <citation type="submission" date="2024-10" db="EMBL/GenBank/DDBJ databases">
        <title>Updated reference genomes for cyclostephanoid diatoms.</title>
        <authorList>
            <person name="Roberts W.R."/>
            <person name="Alverson A.J."/>
        </authorList>
    </citation>
    <scope>NUCLEOTIDE SEQUENCE [LARGE SCALE GENOMIC DNA]</scope>
    <source>
        <strain evidence="6 7">AJA010-31</strain>
    </source>
</reference>
<name>A0ABD3MMU4_9STRA</name>
<dbReference type="Pfam" id="PF00447">
    <property type="entry name" value="HSF_DNA-bind"/>
    <property type="match status" value="1"/>
</dbReference>
<evidence type="ECO:0000256" key="4">
    <source>
        <dbReference type="RuleBase" id="RU004020"/>
    </source>
</evidence>
<evidence type="ECO:0000256" key="3">
    <source>
        <dbReference type="ARBA" id="ARBA00023242"/>
    </source>
</evidence>
<dbReference type="EMBL" id="JALLPJ020001406">
    <property type="protein sequence ID" value="KAL3765234.1"/>
    <property type="molecule type" value="Genomic_DNA"/>
</dbReference>
<organism evidence="6 7">
    <name type="scientific">Cyclotella atomus</name>
    <dbReference type="NCBI Taxonomy" id="382360"/>
    <lineage>
        <taxon>Eukaryota</taxon>
        <taxon>Sar</taxon>
        <taxon>Stramenopiles</taxon>
        <taxon>Ochrophyta</taxon>
        <taxon>Bacillariophyta</taxon>
        <taxon>Coscinodiscophyceae</taxon>
        <taxon>Thalassiosirophycidae</taxon>
        <taxon>Stephanodiscales</taxon>
        <taxon>Stephanodiscaceae</taxon>
        <taxon>Cyclotella</taxon>
    </lineage>
</organism>
<dbReference type="GO" id="GO:0005634">
    <property type="term" value="C:nucleus"/>
    <property type="evidence" value="ECO:0007669"/>
    <property type="project" value="UniProtKB-SubCell"/>
</dbReference>
<dbReference type="GO" id="GO:0003677">
    <property type="term" value="F:DNA binding"/>
    <property type="evidence" value="ECO:0007669"/>
    <property type="project" value="UniProtKB-KW"/>
</dbReference>
<dbReference type="Gene3D" id="1.10.10.10">
    <property type="entry name" value="Winged helix-like DNA-binding domain superfamily/Winged helix DNA-binding domain"/>
    <property type="match status" value="1"/>
</dbReference>
<sequence>MDTTNIYALATAAEARANKAIARRGQLQKVAQPQVQPPSEAAACAPSNSRRKPCFVEKLHIIVSNKNLNKIIMWLPPSKSFCILNKERFTNEVLPMYFHKVKFEWFSRRIKRRGFHKMYTTGLKQVTYTHDLFQKDRIDLLKMMNGKPGQADVADAAKFEAAMTKQVCLEKTLLARPAAAVAKKQERKNVKMPHTLFHSIKEPSEPKP</sequence>
<evidence type="ECO:0000313" key="6">
    <source>
        <dbReference type="EMBL" id="KAL3765234.1"/>
    </source>
</evidence>
<feature type="domain" description="HSF-type DNA-binding" evidence="5">
    <location>
        <begin position="51"/>
        <end position="147"/>
    </location>
</feature>
<gene>
    <name evidence="6" type="ORF">ACHAWO_009311</name>
</gene>
<evidence type="ECO:0000313" key="7">
    <source>
        <dbReference type="Proteomes" id="UP001530400"/>
    </source>
</evidence>
<dbReference type="InterPro" id="IPR036390">
    <property type="entry name" value="WH_DNA-bd_sf"/>
</dbReference>
<keyword evidence="3" id="KW-0539">Nucleus</keyword>
<dbReference type="InterPro" id="IPR036388">
    <property type="entry name" value="WH-like_DNA-bd_sf"/>
</dbReference>
<accession>A0ABD3MMU4</accession>
<proteinExistence type="inferred from homology"/>
<dbReference type="SMART" id="SM00415">
    <property type="entry name" value="HSF"/>
    <property type="match status" value="1"/>
</dbReference>
<dbReference type="InterPro" id="IPR000232">
    <property type="entry name" value="HSF_DNA-bd"/>
</dbReference>
<dbReference type="PANTHER" id="PTHR10015:SF206">
    <property type="entry name" value="HSF-TYPE DNA-BINDING DOMAIN-CONTAINING PROTEIN"/>
    <property type="match status" value="1"/>
</dbReference>
<dbReference type="SUPFAM" id="SSF46785">
    <property type="entry name" value="Winged helix' DNA-binding domain"/>
    <property type="match status" value="1"/>
</dbReference>
<comment type="caution">
    <text evidence="6">The sequence shown here is derived from an EMBL/GenBank/DDBJ whole genome shotgun (WGS) entry which is preliminary data.</text>
</comment>
<evidence type="ECO:0000256" key="2">
    <source>
        <dbReference type="ARBA" id="ARBA00023125"/>
    </source>
</evidence>
<comment type="similarity">
    <text evidence="4">Belongs to the HSF family.</text>
</comment>
<protein>
    <recommendedName>
        <fullName evidence="5">HSF-type DNA-binding domain-containing protein</fullName>
    </recommendedName>
</protein>
<evidence type="ECO:0000259" key="5">
    <source>
        <dbReference type="SMART" id="SM00415"/>
    </source>
</evidence>
<dbReference type="AlphaFoldDB" id="A0ABD3MMU4"/>
<keyword evidence="2" id="KW-0238">DNA-binding</keyword>
<evidence type="ECO:0000256" key="1">
    <source>
        <dbReference type="ARBA" id="ARBA00004123"/>
    </source>
</evidence>
<comment type="subcellular location">
    <subcellularLocation>
        <location evidence="1">Nucleus</location>
    </subcellularLocation>
</comment>